<reference evidence="2" key="1">
    <citation type="submission" date="2020-08" db="EMBL/GenBank/DDBJ databases">
        <title>Multicomponent nature underlies the extraordinary mechanical properties of spider dragline silk.</title>
        <authorList>
            <person name="Kono N."/>
            <person name="Nakamura H."/>
            <person name="Mori M."/>
            <person name="Yoshida Y."/>
            <person name="Ohtoshi R."/>
            <person name="Malay A.D."/>
            <person name="Moran D.A.P."/>
            <person name="Tomita M."/>
            <person name="Numata K."/>
            <person name="Arakawa K."/>
        </authorList>
    </citation>
    <scope>NUCLEOTIDE SEQUENCE</scope>
</reference>
<evidence type="ECO:0000313" key="3">
    <source>
        <dbReference type="Proteomes" id="UP000887159"/>
    </source>
</evidence>
<gene>
    <name evidence="2" type="ORF">TNCV_1021601</name>
</gene>
<sequence>MSSIARSRSCTHKESGKGNFTKNQKEARIKNRQLKCRQEDDLADDLSNPSYGSARRNFLDDFTDRVLMEKLEEGRSLTNVGEEFGTIKRVFRAWNSFQAIGVVIRKVVSSNPKKTTAFDERYIAL</sequence>
<feature type="region of interest" description="Disordered" evidence="1">
    <location>
        <begin position="1"/>
        <end position="34"/>
    </location>
</feature>
<name>A0A8X6SMP3_TRICX</name>
<comment type="caution">
    <text evidence="2">The sequence shown here is derived from an EMBL/GenBank/DDBJ whole genome shotgun (WGS) entry which is preliminary data.</text>
</comment>
<dbReference type="AlphaFoldDB" id="A0A8X6SMP3"/>
<evidence type="ECO:0000256" key="1">
    <source>
        <dbReference type="SAM" id="MobiDB-lite"/>
    </source>
</evidence>
<evidence type="ECO:0000313" key="2">
    <source>
        <dbReference type="EMBL" id="GFY14395.1"/>
    </source>
</evidence>
<dbReference type="EMBL" id="BMAU01021328">
    <property type="protein sequence ID" value="GFY14395.1"/>
    <property type="molecule type" value="Genomic_DNA"/>
</dbReference>
<keyword evidence="3" id="KW-1185">Reference proteome</keyword>
<proteinExistence type="predicted"/>
<protein>
    <submittedName>
        <fullName evidence="2">Uncharacterized protein</fullName>
    </submittedName>
</protein>
<organism evidence="2 3">
    <name type="scientific">Trichonephila clavipes</name>
    <name type="common">Golden silk orbweaver</name>
    <name type="synonym">Nephila clavipes</name>
    <dbReference type="NCBI Taxonomy" id="2585209"/>
    <lineage>
        <taxon>Eukaryota</taxon>
        <taxon>Metazoa</taxon>
        <taxon>Ecdysozoa</taxon>
        <taxon>Arthropoda</taxon>
        <taxon>Chelicerata</taxon>
        <taxon>Arachnida</taxon>
        <taxon>Araneae</taxon>
        <taxon>Araneomorphae</taxon>
        <taxon>Entelegynae</taxon>
        <taxon>Araneoidea</taxon>
        <taxon>Nephilidae</taxon>
        <taxon>Trichonephila</taxon>
    </lineage>
</organism>
<accession>A0A8X6SMP3</accession>
<dbReference type="Proteomes" id="UP000887159">
    <property type="component" value="Unassembled WGS sequence"/>
</dbReference>